<dbReference type="Pfam" id="PF00847">
    <property type="entry name" value="AP2"/>
    <property type="match status" value="1"/>
</dbReference>
<dbReference type="eggNOG" id="ENOG502QW5S">
    <property type="taxonomic scope" value="Eukaryota"/>
</dbReference>
<feature type="region of interest" description="Disordered" evidence="8">
    <location>
        <begin position="150"/>
        <end position="180"/>
    </location>
</feature>
<organism evidence="10 11">
    <name type="scientific">Oryza rufipogon</name>
    <name type="common">Brownbeard rice</name>
    <name type="synonym">Asian wild rice</name>
    <dbReference type="NCBI Taxonomy" id="4529"/>
    <lineage>
        <taxon>Eukaryota</taxon>
        <taxon>Viridiplantae</taxon>
        <taxon>Streptophyta</taxon>
        <taxon>Embryophyta</taxon>
        <taxon>Tracheophyta</taxon>
        <taxon>Spermatophyta</taxon>
        <taxon>Magnoliopsida</taxon>
        <taxon>Liliopsida</taxon>
        <taxon>Poales</taxon>
        <taxon>Poaceae</taxon>
        <taxon>BOP clade</taxon>
        <taxon>Oryzoideae</taxon>
        <taxon>Oryzeae</taxon>
        <taxon>Oryzinae</taxon>
        <taxon>Oryza</taxon>
    </lineage>
</organism>
<evidence type="ECO:0000259" key="9">
    <source>
        <dbReference type="PROSITE" id="PS51032"/>
    </source>
</evidence>
<dbReference type="InterPro" id="IPR036955">
    <property type="entry name" value="AP2/ERF_dom_sf"/>
</dbReference>
<dbReference type="Gramene" id="ORUFI04G22410.1">
    <property type="protein sequence ID" value="ORUFI04G22410.1"/>
    <property type="gene ID" value="ORUFI04G22410"/>
</dbReference>
<dbReference type="GO" id="GO:0005634">
    <property type="term" value="C:nucleus"/>
    <property type="evidence" value="ECO:0007669"/>
    <property type="project" value="UniProtKB-SubCell"/>
</dbReference>
<evidence type="ECO:0000256" key="7">
    <source>
        <dbReference type="ARBA" id="ARBA00024343"/>
    </source>
</evidence>
<proteinExistence type="inferred from homology"/>
<dbReference type="PANTHER" id="PTHR31985">
    <property type="entry name" value="ETHYLENE-RESPONSIVE TRANSCRIPTION FACTOR ERF042-RELATED"/>
    <property type="match status" value="1"/>
</dbReference>
<evidence type="ECO:0000256" key="8">
    <source>
        <dbReference type="SAM" id="MobiDB-lite"/>
    </source>
</evidence>
<feature type="region of interest" description="Disordered" evidence="8">
    <location>
        <begin position="1"/>
        <end position="66"/>
    </location>
</feature>
<dbReference type="AlphaFoldDB" id="A0A0E0PCC4"/>
<keyword evidence="2" id="KW-0805">Transcription regulation</keyword>
<dbReference type="Gene3D" id="3.30.730.10">
    <property type="entry name" value="AP2/ERF domain"/>
    <property type="match status" value="1"/>
</dbReference>
<keyword evidence="6" id="KW-0539">Nucleus</keyword>
<evidence type="ECO:0000256" key="4">
    <source>
        <dbReference type="ARBA" id="ARBA00023159"/>
    </source>
</evidence>
<accession>A0A0E0PCC4</accession>
<dbReference type="InterPro" id="IPR001471">
    <property type="entry name" value="AP2/ERF_dom"/>
</dbReference>
<feature type="compositionally biased region" description="Acidic residues" evidence="8">
    <location>
        <begin position="166"/>
        <end position="176"/>
    </location>
</feature>
<keyword evidence="3" id="KW-0238">DNA-binding</keyword>
<dbReference type="FunFam" id="3.30.730.10:FF:000001">
    <property type="entry name" value="Ethylene-responsive transcription factor 2"/>
    <property type="match status" value="1"/>
</dbReference>
<dbReference type="PANTHER" id="PTHR31985:SF148">
    <property type="entry name" value="OS04G0549800 PROTEIN"/>
    <property type="match status" value="1"/>
</dbReference>
<dbReference type="OMA" id="PLVLWEH"/>
<evidence type="ECO:0000313" key="11">
    <source>
        <dbReference type="Proteomes" id="UP000008022"/>
    </source>
</evidence>
<dbReference type="InterPro" id="IPR051032">
    <property type="entry name" value="AP2/ERF_TF_ERF_subfamily"/>
</dbReference>
<comment type="subcellular location">
    <subcellularLocation>
        <location evidence="1">Nucleus</location>
    </subcellularLocation>
</comment>
<evidence type="ECO:0000256" key="1">
    <source>
        <dbReference type="ARBA" id="ARBA00004123"/>
    </source>
</evidence>
<comment type="similarity">
    <text evidence="7">Belongs to the AP2/ERF transcription factor family. ERF subfamily.</text>
</comment>
<protein>
    <recommendedName>
        <fullName evidence="9">AP2/ERF domain-containing protein</fullName>
    </recommendedName>
</protein>
<dbReference type="CDD" id="cd00018">
    <property type="entry name" value="AP2"/>
    <property type="match status" value="1"/>
</dbReference>
<dbReference type="SUPFAM" id="SSF54171">
    <property type="entry name" value="DNA-binding domain"/>
    <property type="match status" value="1"/>
</dbReference>
<reference evidence="10" key="2">
    <citation type="submission" date="2015-06" db="UniProtKB">
        <authorList>
            <consortium name="EnsemblPlants"/>
        </authorList>
    </citation>
    <scope>IDENTIFICATION</scope>
</reference>
<keyword evidence="11" id="KW-1185">Reference proteome</keyword>
<evidence type="ECO:0000256" key="3">
    <source>
        <dbReference type="ARBA" id="ARBA00023125"/>
    </source>
</evidence>
<sequence length="308" mass="32837">MEQEQVMSQESNSCTCSSSSNDASSAACSSLNASSPSSVDSGSAGGGGGGGGKKRPRSDHLKHPTYRGVRMRSWGKWVSEIREPRKKSRIWLGTFDTAEMAARAHDVAALAIKGRTAHLNFPDLAHLLPRAASASPKDVQAAAALAAATASPAPALSPTPCHDVDAAADDEPEPAEPEQATAPVCIVENGTLQQDGGTGLDYTYFTMPDALLEFGFTLPPPPPPYYCGSPWDDDAHDDFFFGEPLVLKSLEAAHGSSRVGAERLADSPESGNGHWIHPSCHHHRQILAHQGGWEVERRWDPRGRWKGA</sequence>
<feature type="compositionally biased region" description="Low complexity" evidence="8">
    <location>
        <begin position="8"/>
        <end position="42"/>
    </location>
</feature>
<dbReference type="HOGENOM" id="CLU_063331_0_0_1"/>
<dbReference type="Proteomes" id="UP000008022">
    <property type="component" value="Unassembled WGS sequence"/>
</dbReference>
<feature type="domain" description="AP2/ERF" evidence="9">
    <location>
        <begin position="65"/>
        <end position="122"/>
    </location>
</feature>
<reference evidence="11" key="1">
    <citation type="submission" date="2013-06" db="EMBL/GenBank/DDBJ databases">
        <authorList>
            <person name="Zhao Q."/>
        </authorList>
    </citation>
    <scope>NUCLEOTIDE SEQUENCE</scope>
    <source>
        <strain evidence="11">cv. W1943</strain>
    </source>
</reference>
<dbReference type="GO" id="GO:0003677">
    <property type="term" value="F:DNA binding"/>
    <property type="evidence" value="ECO:0007669"/>
    <property type="project" value="UniProtKB-KW"/>
</dbReference>
<dbReference type="EnsemblPlants" id="ORUFI04G22410.1">
    <property type="protein sequence ID" value="ORUFI04G22410.1"/>
    <property type="gene ID" value="ORUFI04G22410"/>
</dbReference>
<keyword evidence="4" id="KW-0010">Activator</keyword>
<keyword evidence="5" id="KW-0804">Transcription</keyword>
<evidence type="ECO:0000256" key="6">
    <source>
        <dbReference type="ARBA" id="ARBA00023242"/>
    </source>
</evidence>
<dbReference type="PROSITE" id="PS51032">
    <property type="entry name" value="AP2_ERF"/>
    <property type="match status" value="1"/>
</dbReference>
<dbReference type="PRINTS" id="PR00367">
    <property type="entry name" value="ETHRSPELEMNT"/>
</dbReference>
<name>A0A0E0PCC4_ORYRU</name>
<dbReference type="STRING" id="4529.A0A0E0PCC4"/>
<dbReference type="SMART" id="SM00380">
    <property type="entry name" value="AP2"/>
    <property type="match status" value="1"/>
</dbReference>
<evidence type="ECO:0000256" key="2">
    <source>
        <dbReference type="ARBA" id="ARBA00023015"/>
    </source>
</evidence>
<evidence type="ECO:0000313" key="10">
    <source>
        <dbReference type="EnsemblPlants" id="ORUFI04G22410.1"/>
    </source>
</evidence>
<dbReference type="InterPro" id="IPR016177">
    <property type="entry name" value="DNA-bd_dom_sf"/>
</dbReference>
<feature type="compositionally biased region" description="Low complexity" evidence="8">
    <location>
        <begin position="150"/>
        <end position="160"/>
    </location>
</feature>
<evidence type="ECO:0000256" key="5">
    <source>
        <dbReference type="ARBA" id="ARBA00023163"/>
    </source>
</evidence>
<dbReference type="GO" id="GO:0003700">
    <property type="term" value="F:DNA-binding transcription factor activity"/>
    <property type="evidence" value="ECO:0007669"/>
    <property type="project" value="InterPro"/>
</dbReference>